<proteinExistence type="predicted"/>
<dbReference type="SUPFAM" id="SSF51735">
    <property type="entry name" value="NAD(P)-binding Rossmann-fold domains"/>
    <property type="match status" value="1"/>
</dbReference>
<reference evidence="2" key="1">
    <citation type="journal article" date="2019" name="Int. J. Syst. Evol. Microbiol.">
        <title>The Global Catalogue of Microorganisms (GCM) 10K type strain sequencing project: providing services to taxonomists for standard genome sequencing and annotation.</title>
        <authorList>
            <consortium name="The Broad Institute Genomics Platform"/>
            <consortium name="The Broad Institute Genome Sequencing Center for Infectious Disease"/>
            <person name="Wu L."/>
            <person name="Ma J."/>
        </authorList>
    </citation>
    <scope>NUCLEOTIDE SEQUENCE [LARGE SCALE GENOMIC DNA]</scope>
    <source>
        <strain evidence="2">KCTC 42805</strain>
    </source>
</reference>
<evidence type="ECO:0000313" key="2">
    <source>
        <dbReference type="Proteomes" id="UP001597469"/>
    </source>
</evidence>
<sequence length="274" mass="30159">MSSNIISVIGCGWLGFPLAIRLLKEGYIVKGSATSAEKTLTLKQNGIDAYELRLNPKPEGNLTSLLEVDVLVINIPPKAGKMGNDFHPEQISYLTEPIRQSSIKHVIYVSSTSVYPELNRIVVEDDVTSSKQSAAPALTEAEQLIQGLATVQKVTVLRCGGLMGYDRIPGKYVAGRSLDTGNVPVNYLHQDDAVAILLTLIEQHKQGTFNAVAPEHPTREAVYRKSCVDFGYGLPSFIAPSEPVPYKVISPQKLIESTQYTFVYPDPLQFYYEL</sequence>
<keyword evidence="2" id="KW-1185">Reference proteome</keyword>
<dbReference type="Gene3D" id="3.40.50.720">
    <property type="entry name" value="NAD(P)-binding Rossmann-like Domain"/>
    <property type="match status" value="1"/>
</dbReference>
<dbReference type="Proteomes" id="UP001597469">
    <property type="component" value="Unassembled WGS sequence"/>
</dbReference>
<accession>A0ABW5M6F9</accession>
<organism evidence="1 2">
    <name type="scientific">Spirosoma soli</name>
    <dbReference type="NCBI Taxonomy" id="1770529"/>
    <lineage>
        <taxon>Bacteria</taxon>
        <taxon>Pseudomonadati</taxon>
        <taxon>Bacteroidota</taxon>
        <taxon>Cytophagia</taxon>
        <taxon>Cytophagales</taxon>
        <taxon>Cytophagaceae</taxon>
        <taxon>Spirosoma</taxon>
    </lineage>
</organism>
<comment type="caution">
    <text evidence="1">The sequence shown here is derived from an EMBL/GenBank/DDBJ whole genome shotgun (WGS) entry which is preliminary data.</text>
</comment>
<dbReference type="InterPro" id="IPR036291">
    <property type="entry name" value="NAD(P)-bd_dom_sf"/>
</dbReference>
<gene>
    <name evidence="1" type="ORF">ACFSUS_16630</name>
</gene>
<dbReference type="RefSeq" id="WP_381524506.1">
    <property type="nucleotide sequence ID" value="NZ_JBHULN010000010.1"/>
</dbReference>
<protein>
    <submittedName>
        <fullName evidence="1">SDR family NAD(P)-dependent oxidoreductase</fullName>
    </submittedName>
</protein>
<evidence type="ECO:0000313" key="1">
    <source>
        <dbReference type="EMBL" id="MFD2572269.1"/>
    </source>
</evidence>
<dbReference type="EMBL" id="JBHULN010000010">
    <property type="protein sequence ID" value="MFD2572269.1"/>
    <property type="molecule type" value="Genomic_DNA"/>
</dbReference>
<name>A0ABW5M6F9_9BACT</name>